<dbReference type="InterPro" id="IPR051048">
    <property type="entry name" value="Peptidase_S8/S53_subtilisin"/>
</dbReference>
<feature type="domain" description="Peptidase S8/S53" evidence="7">
    <location>
        <begin position="140"/>
        <end position="389"/>
    </location>
</feature>
<keyword evidence="4 5" id="KW-0720">Serine protease</keyword>
<keyword evidence="6" id="KW-0732">Signal</keyword>
<keyword evidence="3 5" id="KW-0378">Hydrolase</keyword>
<reference key="2">
    <citation type="submission" date="2011-04" db="EMBL/GenBank/DDBJ databases">
        <title>Complete sequence of chromosome of Haliscomenobacter hydrossis DSM 1100.</title>
        <authorList>
            <consortium name="US DOE Joint Genome Institute (JGI-PGF)"/>
            <person name="Lucas S."/>
            <person name="Han J."/>
            <person name="Lapidus A."/>
            <person name="Bruce D."/>
            <person name="Goodwin L."/>
            <person name="Pitluck S."/>
            <person name="Peters L."/>
            <person name="Kyrpides N."/>
            <person name="Mavromatis K."/>
            <person name="Ivanova N."/>
            <person name="Ovchinnikova G."/>
            <person name="Pagani I."/>
            <person name="Daligault H."/>
            <person name="Detter J.C."/>
            <person name="Han C."/>
            <person name="Land M."/>
            <person name="Hauser L."/>
            <person name="Markowitz V."/>
            <person name="Cheng J.-F."/>
            <person name="Hugenholtz P."/>
            <person name="Woyke T."/>
            <person name="Wu D."/>
            <person name="Verbarg S."/>
            <person name="Frueling A."/>
            <person name="Brambilla E."/>
            <person name="Klenk H.-P."/>
            <person name="Eisen J.A."/>
        </authorList>
    </citation>
    <scope>NUCLEOTIDE SEQUENCE</scope>
    <source>
        <strain>DSM 1100</strain>
    </source>
</reference>
<evidence type="ECO:0000313" key="9">
    <source>
        <dbReference type="EMBL" id="AEE52658.1"/>
    </source>
</evidence>
<gene>
    <name evidence="9" type="ordered locus">Halhy_4825</name>
</gene>
<dbReference type="Gene3D" id="3.40.50.200">
    <property type="entry name" value="Peptidase S8/S53 domain"/>
    <property type="match status" value="1"/>
</dbReference>
<evidence type="ECO:0000256" key="1">
    <source>
        <dbReference type="ARBA" id="ARBA00011073"/>
    </source>
</evidence>
<dbReference type="Pfam" id="PF00082">
    <property type="entry name" value="Peptidase_S8"/>
    <property type="match status" value="1"/>
</dbReference>
<dbReference type="HOGENOM" id="CLU_011263_15_6_10"/>
<keyword evidence="10" id="KW-1185">Reference proteome</keyword>
<dbReference type="PANTHER" id="PTHR43399">
    <property type="entry name" value="SUBTILISIN-RELATED"/>
    <property type="match status" value="1"/>
</dbReference>
<keyword evidence="2 5" id="KW-0645">Protease</keyword>
<dbReference type="InterPro" id="IPR026444">
    <property type="entry name" value="Secre_tail"/>
</dbReference>
<evidence type="ECO:0000256" key="3">
    <source>
        <dbReference type="ARBA" id="ARBA00022801"/>
    </source>
</evidence>
<dbReference type="GO" id="GO:0006508">
    <property type="term" value="P:proteolysis"/>
    <property type="evidence" value="ECO:0007669"/>
    <property type="project" value="UniProtKB-KW"/>
</dbReference>
<dbReference type="Pfam" id="PF18962">
    <property type="entry name" value="Por_Secre_tail"/>
    <property type="match status" value="1"/>
</dbReference>
<dbReference type="PANTHER" id="PTHR43399:SF4">
    <property type="entry name" value="CELL WALL-ASSOCIATED PROTEASE"/>
    <property type="match status" value="1"/>
</dbReference>
<evidence type="ECO:0000313" key="10">
    <source>
        <dbReference type="Proteomes" id="UP000008461"/>
    </source>
</evidence>
<comment type="similarity">
    <text evidence="1 5">Belongs to the peptidase S8 family.</text>
</comment>
<proteinExistence type="inferred from homology"/>
<dbReference type="GO" id="GO:0004252">
    <property type="term" value="F:serine-type endopeptidase activity"/>
    <property type="evidence" value="ECO:0007669"/>
    <property type="project" value="UniProtKB-UniRule"/>
</dbReference>
<dbReference type="RefSeq" id="WP_013767195.1">
    <property type="nucleotide sequence ID" value="NC_015510.1"/>
</dbReference>
<dbReference type="InterPro" id="IPR015500">
    <property type="entry name" value="Peptidase_S8_subtilisin-rel"/>
</dbReference>
<dbReference type="eggNOG" id="COG1404">
    <property type="taxonomic scope" value="Bacteria"/>
</dbReference>
<dbReference type="AlphaFoldDB" id="F4KYX1"/>
<sequence length="537" mass="59277">MVRRRTLLLPLLLLLALLTHAQTGPIKARVLVKLKEATTPAQFIVEFATQSRAGGGVWLEKSLSIRSNVHLMMYDSTSITSDELLEELRLQPDVEEVAFDYYVESRTDPDDPNLQEQWGLATIQAEKAWAITTGGVTARGDTIVVAVLDSGFDVDHEDLAPNIWVNRGEIPNDGKDNDRNGYIDDTQGWNFIQNRRTHLVEQHGQSVAGIIGAVGNNGIGVSGINWHIKVMVLEARLVSEIISAYEYIIEQRDRYNRSKGKEGAFVVATNASFGINRLFCKDQPLWGAMYDRLGEVGVLTAAGAANNPWDVDEVGDMPTTCPSEYLLTVLNTTEIDQRYVGSAYGKTSIDMGAPGQNSFTTKPFGTYGSFHGNSAAAPHLAGSIALLYSVPCRDFAQKTLIEPSETALRVKEALLKGVDEIESLKEYTTTGGRLNVYRSLEHLRQDCRTVPDDFKGMLIYPNPARSSITLTIDQPEKSPLSVRALNMLGQPIYAKQVEVMFPGIQQEVIPVSNWPPGTYFIEVSMGKERKIGRVVVN</sequence>
<feature type="signal peptide" evidence="6">
    <location>
        <begin position="1"/>
        <end position="21"/>
    </location>
</feature>
<dbReference type="PRINTS" id="PR00723">
    <property type="entry name" value="SUBTILISIN"/>
</dbReference>
<dbReference type="Proteomes" id="UP000008461">
    <property type="component" value="Chromosome"/>
</dbReference>
<dbReference type="PROSITE" id="PS00136">
    <property type="entry name" value="SUBTILASE_ASP"/>
    <property type="match status" value="1"/>
</dbReference>
<evidence type="ECO:0000256" key="6">
    <source>
        <dbReference type="SAM" id="SignalP"/>
    </source>
</evidence>
<feature type="active site" description="Charge relay system" evidence="5">
    <location>
        <position position="149"/>
    </location>
</feature>
<accession>F4KYX1</accession>
<dbReference type="OrthoDB" id="1055762at2"/>
<dbReference type="SUPFAM" id="SSF52743">
    <property type="entry name" value="Subtilisin-like"/>
    <property type="match status" value="1"/>
</dbReference>
<protein>
    <submittedName>
        <fullName evidence="9">Peptidase S8 and S53 subtilisin kexin sedolisin</fullName>
    </submittedName>
</protein>
<evidence type="ECO:0000256" key="2">
    <source>
        <dbReference type="ARBA" id="ARBA00022670"/>
    </source>
</evidence>
<dbReference type="InterPro" id="IPR000209">
    <property type="entry name" value="Peptidase_S8/S53_dom"/>
</dbReference>
<dbReference type="EMBL" id="CP002691">
    <property type="protein sequence ID" value="AEE52658.1"/>
    <property type="molecule type" value="Genomic_DNA"/>
</dbReference>
<dbReference type="PROSITE" id="PS51892">
    <property type="entry name" value="SUBTILASE"/>
    <property type="match status" value="1"/>
</dbReference>
<feature type="domain" description="Secretion system C-terminal sorting" evidence="8">
    <location>
        <begin position="459"/>
        <end position="536"/>
    </location>
</feature>
<evidence type="ECO:0000259" key="8">
    <source>
        <dbReference type="Pfam" id="PF18962"/>
    </source>
</evidence>
<dbReference type="NCBIfam" id="TIGR04183">
    <property type="entry name" value="Por_Secre_tail"/>
    <property type="match status" value="1"/>
</dbReference>
<evidence type="ECO:0000256" key="4">
    <source>
        <dbReference type="ARBA" id="ARBA00022825"/>
    </source>
</evidence>
<evidence type="ECO:0000259" key="7">
    <source>
        <dbReference type="Pfam" id="PF00082"/>
    </source>
</evidence>
<dbReference type="InterPro" id="IPR036852">
    <property type="entry name" value="Peptidase_S8/S53_dom_sf"/>
</dbReference>
<name>F4KYX1_HALH1</name>
<feature type="active site" description="Charge relay system" evidence="5">
    <location>
        <position position="374"/>
    </location>
</feature>
<dbReference type="STRING" id="760192.Halhy_4825"/>
<feature type="active site" description="Charge relay system" evidence="5">
    <location>
        <position position="203"/>
    </location>
</feature>
<reference evidence="9 10" key="1">
    <citation type="journal article" date="2011" name="Stand. Genomic Sci.">
        <title>Complete genome sequence of Haliscomenobacter hydrossis type strain (O).</title>
        <authorList>
            <consortium name="US DOE Joint Genome Institute (JGI-PGF)"/>
            <person name="Daligault H."/>
            <person name="Lapidus A."/>
            <person name="Zeytun A."/>
            <person name="Nolan M."/>
            <person name="Lucas S."/>
            <person name="Del Rio T.G."/>
            <person name="Tice H."/>
            <person name="Cheng J.F."/>
            <person name="Tapia R."/>
            <person name="Han C."/>
            <person name="Goodwin L."/>
            <person name="Pitluck S."/>
            <person name="Liolios K."/>
            <person name="Pagani I."/>
            <person name="Ivanova N."/>
            <person name="Huntemann M."/>
            <person name="Mavromatis K."/>
            <person name="Mikhailova N."/>
            <person name="Pati A."/>
            <person name="Chen A."/>
            <person name="Palaniappan K."/>
            <person name="Land M."/>
            <person name="Hauser L."/>
            <person name="Brambilla E.M."/>
            <person name="Rohde M."/>
            <person name="Verbarg S."/>
            <person name="Goker M."/>
            <person name="Bristow J."/>
            <person name="Eisen J.A."/>
            <person name="Markowitz V."/>
            <person name="Hugenholtz P."/>
            <person name="Kyrpides N.C."/>
            <person name="Klenk H.P."/>
            <person name="Woyke T."/>
        </authorList>
    </citation>
    <scope>NUCLEOTIDE SEQUENCE [LARGE SCALE GENOMIC DNA]</scope>
    <source>
        <strain evidence="10">ATCC 27775 / DSM 1100 / LMG 10767 / O</strain>
    </source>
</reference>
<dbReference type="InterPro" id="IPR023827">
    <property type="entry name" value="Peptidase_S8_Asp-AS"/>
</dbReference>
<evidence type="ECO:0000256" key="5">
    <source>
        <dbReference type="PROSITE-ProRule" id="PRU01240"/>
    </source>
</evidence>
<feature type="chain" id="PRO_5003310464" evidence="6">
    <location>
        <begin position="22"/>
        <end position="537"/>
    </location>
</feature>
<dbReference type="KEGG" id="hhy:Halhy_4825"/>
<organism evidence="9 10">
    <name type="scientific">Haliscomenobacter hydrossis (strain ATCC 27775 / DSM 1100 / LMG 10767 / O)</name>
    <dbReference type="NCBI Taxonomy" id="760192"/>
    <lineage>
        <taxon>Bacteria</taxon>
        <taxon>Pseudomonadati</taxon>
        <taxon>Bacteroidota</taxon>
        <taxon>Saprospiria</taxon>
        <taxon>Saprospirales</taxon>
        <taxon>Haliscomenobacteraceae</taxon>
        <taxon>Haliscomenobacter</taxon>
    </lineage>
</organism>